<evidence type="ECO:0000313" key="11">
    <source>
        <dbReference type="Proteomes" id="UP001519460"/>
    </source>
</evidence>
<keyword evidence="4 9" id="KW-1133">Transmembrane helix</keyword>
<feature type="transmembrane region" description="Helical" evidence="9">
    <location>
        <begin position="231"/>
        <end position="252"/>
    </location>
</feature>
<evidence type="ECO:0000256" key="1">
    <source>
        <dbReference type="ARBA" id="ARBA00004141"/>
    </source>
</evidence>
<evidence type="ECO:0000256" key="9">
    <source>
        <dbReference type="SAM" id="Phobius"/>
    </source>
</evidence>
<evidence type="ECO:0000256" key="5">
    <source>
        <dbReference type="ARBA" id="ARBA00023136"/>
    </source>
</evidence>
<keyword evidence="5 9" id="KW-0472">Membrane</keyword>
<name>A0ABD0M8X1_9CAEN</name>
<comment type="similarity">
    <text evidence="2">Belongs to the unc-93 family.</text>
</comment>
<dbReference type="InterPro" id="IPR010291">
    <property type="entry name" value="Ion_channel_UNC-93"/>
</dbReference>
<dbReference type="AlphaFoldDB" id="A0ABD0M8X1"/>
<feature type="transmembrane region" description="Helical" evidence="9">
    <location>
        <begin position="310"/>
        <end position="330"/>
    </location>
</feature>
<feature type="transmembrane region" description="Helical" evidence="9">
    <location>
        <begin position="52"/>
        <end position="73"/>
    </location>
</feature>
<feature type="transmembrane region" description="Helical" evidence="9">
    <location>
        <begin position="80"/>
        <end position="99"/>
    </location>
</feature>
<feature type="transmembrane region" description="Helical" evidence="9">
    <location>
        <begin position="276"/>
        <end position="298"/>
    </location>
</feature>
<feature type="transmembrane region" description="Helical" evidence="9">
    <location>
        <begin position="410"/>
        <end position="433"/>
    </location>
</feature>
<dbReference type="Pfam" id="PF05978">
    <property type="entry name" value="UNC-93"/>
    <property type="match status" value="1"/>
</dbReference>
<comment type="caution">
    <text evidence="10">The sequence shown here is derived from an EMBL/GenBank/DDBJ whole genome shotgun (WGS) entry which is preliminary data.</text>
</comment>
<keyword evidence="3 9" id="KW-0812">Transmembrane</keyword>
<dbReference type="Proteomes" id="UP001519460">
    <property type="component" value="Unassembled WGS sequence"/>
</dbReference>
<organism evidence="10 11">
    <name type="scientific">Batillaria attramentaria</name>
    <dbReference type="NCBI Taxonomy" id="370345"/>
    <lineage>
        <taxon>Eukaryota</taxon>
        <taxon>Metazoa</taxon>
        <taxon>Spiralia</taxon>
        <taxon>Lophotrochozoa</taxon>
        <taxon>Mollusca</taxon>
        <taxon>Gastropoda</taxon>
        <taxon>Caenogastropoda</taxon>
        <taxon>Sorbeoconcha</taxon>
        <taxon>Cerithioidea</taxon>
        <taxon>Batillariidae</taxon>
        <taxon>Batillaria</taxon>
    </lineage>
</organism>
<keyword evidence="11" id="KW-1185">Reference proteome</keyword>
<evidence type="ECO:0000313" key="10">
    <source>
        <dbReference type="EMBL" id="KAK7507831.1"/>
    </source>
</evidence>
<evidence type="ECO:0000256" key="3">
    <source>
        <dbReference type="ARBA" id="ARBA00022692"/>
    </source>
</evidence>
<dbReference type="InterPro" id="IPR036259">
    <property type="entry name" value="MFS_trans_sf"/>
</dbReference>
<dbReference type="SUPFAM" id="SSF103473">
    <property type="entry name" value="MFS general substrate transporter"/>
    <property type="match status" value="1"/>
</dbReference>
<keyword evidence="6" id="KW-0325">Glycoprotein</keyword>
<protein>
    <recommendedName>
        <fullName evidence="7">UNC93-like protein MFSD11</fullName>
    </recommendedName>
    <alternativeName>
        <fullName evidence="8">Major facilitator superfamily domain-containing protein 11</fullName>
    </alternativeName>
</protein>
<feature type="transmembrane region" description="Helical" evidence="9">
    <location>
        <begin position="12"/>
        <end position="32"/>
    </location>
</feature>
<sequence>MAGCDTRLANIIILGVAFMLIFTAFQTCSMAQKAVLASVNNGTFEGNGYTSLGIIYAVFSVSTWAAPSVVAFAGPKISMFLGSAMYFLFILSFLKPMVWTLYTGSALVGVGAAVLWTGQGNFLTINSDSETIGRNTGIFFALSQCSLLFGNLYIFLVFHGEATIADSARTYLFTGLSGASLLGSLFLLFLRKKRIEDTDNLVSLNASATQSPDTPVAAFKRSFQLLKTQEMLILSVVFAYTGIAVTFFSGVYGTCLAQNEHFNVGSLPTGISRKGLLGISGMLIGAGEIVGGGLLGLLGRRMNKYGRDPVVIMGYIVHMTAFYLAFVNLPMDSPVNESHTPTYFHSSWEVALVCSFLLGFGDICVNSQLVSLLGVVFAEDSSPAFALRSFVQSVAAAAGFYYSNVLLLKWQLLILVIMGTGSVPCFCIVEWMTTRASRSGYQRPGPELALARQ</sequence>
<dbReference type="GO" id="GO:0016020">
    <property type="term" value="C:membrane"/>
    <property type="evidence" value="ECO:0007669"/>
    <property type="project" value="UniProtKB-SubCell"/>
</dbReference>
<feature type="transmembrane region" description="Helical" evidence="9">
    <location>
        <begin position="170"/>
        <end position="190"/>
    </location>
</feature>
<accession>A0ABD0M8X1</accession>
<dbReference type="InterPro" id="IPR051617">
    <property type="entry name" value="UNC-93-like_regulator"/>
</dbReference>
<comment type="subcellular location">
    <subcellularLocation>
        <location evidence="1">Membrane</location>
        <topology evidence="1">Multi-pass membrane protein</topology>
    </subcellularLocation>
</comment>
<evidence type="ECO:0000256" key="2">
    <source>
        <dbReference type="ARBA" id="ARBA00009172"/>
    </source>
</evidence>
<feature type="transmembrane region" description="Helical" evidence="9">
    <location>
        <begin position="137"/>
        <end position="158"/>
    </location>
</feature>
<evidence type="ECO:0000256" key="6">
    <source>
        <dbReference type="ARBA" id="ARBA00023180"/>
    </source>
</evidence>
<reference evidence="10 11" key="1">
    <citation type="journal article" date="2023" name="Sci. Data">
        <title>Genome assembly of the Korean intertidal mud-creeper Batillaria attramentaria.</title>
        <authorList>
            <person name="Patra A.K."/>
            <person name="Ho P.T."/>
            <person name="Jun S."/>
            <person name="Lee S.J."/>
            <person name="Kim Y."/>
            <person name="Won Y.J."/>
        </authorList>
    </citation>
    <scope>NUCLEOTIDE SEQUENCE [LARGE SCALE GENOMIC DNA]</scope>
    <source>
        <strain evidence="10">Wonlab-2016</strain>
    </source>
</reference>
<dbReference type="Gene3D" id="1.20.1250.20">
    <property type="entry name" value="MFS general substrate transporter like domains"/>
    <property type="match status" value="1"/>
</dbReference>
<feature type="transmembrane region" description="Helical" evidence="9">
    <location>
        <begin position="105"/>
        <end position="125"/>
    </location>
</feature>
<dbReference type="PANTHER" id="PTHR23294">
    <property type="entry name" value="ET TRANSLATION PRODUCT-RELATED"/>
    <property type="match status" value="1"/>
</dbReference>
<dbReference type="PANTHER" id="PTHR23294:SF0">
    <property type="entry name" value="UNC93-LIKE PROTEIN MFSD11"/>
    <property type="match status" value="1"/>
</dbReference>
<proteinExistence type="inferred from homology"/>
<dbReference type="EMBL" id="JACVVK020000003">
    <property type="protein sequence ID" value="KAK7507831.1"/>
    <property type="molecule type" value="Genomic_DNA"/>
</dbReference>
<gene>
    <name evidence="10" type="ORF">BaRGS_00000796</name>
</gene>
<evidence type="ECO:0000256" key="8">
    <source>
        <dbReference type="ARBA" id="ARBA00041910"/>
    </source>
</evidence>
<evidence type="ECO:0000256" key="7">
    <source>
        <dbReference type="ARBA" id="ARBA00040302"/>
    </source>
</evidence>
<evidence type="ECO:0000256" key="4">
    <source>
        <dbReference type="ARBA" id="ARBA00022989"/>
    </source>
</evidence>